<evidence type="ECO:0000313" key="9">
    <source>
        <dbReference type="EMBL" id="SEL40203.1"/>
    </source>
</evidence>
<dbReference type="eggNOG" id="COG0501">
    <property type="taxonomic scope" value="Bacteria"/>
</dbReference>
<dbReference type="InterPro" id="IPR052173">
    <property type="entry name" value="Beta-lactam_resp_regulator"/>
</dbReference>
<proteinExistence type="inferred from homology"/>
<evidence type="ECO:0000256" key="5">
    <source>
        <dbReference type="ARBA" id="ARBA00023049"/>
    </source>
</evidence>
<dbReference type="STRING" id="235985.SAMN05414137_108166"/>
<dbReference type="EMBL" id="FOAZ01000008">
    <property type="protein sequence ID" value="SEL40203.1"/>
    <property type="molecule type" value="Genomic_DNA"/>
</dbReference>
<gene>
    <name evidence="9" type="ORF">SAMN05414137_108166</name>
</gene>
<dbReference type="PANTHER" id="PTHR34978:SF3">
    <property type="entry name" value="SLR0241 PROTEIN"/>
    <property type="match status" value="1"/>
</dbReference>
<evidence type="ECO:0000256" key="7">
    <source>
        <dbReference type="SAM" id="Phobius"/>
    </source>
</evidence>
<name>A0A1H7PWU1_STRJI</name>
<keyword evidence="2" id="KW-0479">Metal-binding</keyword>
<dbReference type="GO" id="GO:0046872">
    <property type="term" value="F:metal ion binding"/>
    <property type="evidence" value="ECO:0007669"/>
    <property type="project" value="UniProtKB-KW"/>
</dbReference>
<evidence type="ECO:0000256" key="3">
    <source>
        <dbReference type="ARBA" id="ARBA00022801"/>
    </source>
</evidence>
<feature type="domain" description="Peptidase M48" evidence="8">
    <location>
        <begin position="122"/>
        <end position="199"/>
    </location>
</feature>
<sequence length="339" mass="35146">MLHLGALADLANSVDALHLFFYLPLLLPGLLGLAAPRLADRLEPRVATWLLAGTATVLAGGSTIALGVLTLAGLIRVPLAALLGHWSLSSVQQADPVSKAEAVLAAVLLAVVVVTAVRLVRRRVRALVAAGFEAACLPGAGEYVVVDDPAPEAYALPGHPGRPGRIVVSSGMLAALDEQEREVLIAHERTHLRAHHYAFVAAAHLAAAANPLLRPVGAAVAYTVERWADESAAAACGDRRCAAQAVGKAALAAKHAPVRNPATALGIRGGGRIRRAGPVPRRVAALLAPAPRSHRGLPWALPWGVPWLPVLATGLLITTSALCAFTAAHDIHLLLDPRG</sequence>
<evidence type="ECO:0000259" key="8">
    <source>
        <dbReference type="Pfam" id="PF01435"/>
    </source>
</evidence>
<evidence type="ECO:0000256" key="4">
    <source>
        <dbReference type="ARBA" id="ARBA00022833"/>
    </source>
</evidence>
<organism evidence="9 10">
    <name type="scientific">Streptacidiphilus jiangxiensis</name>
    <dbReference type="NCBI Taxonomy" id="235985"/>
    <lineage>
        <taxon>Bacteria</taxon>
        <taxon>Bacillati</taxon>
        <taxon>Actinomycetota</taxon>
        <taxon>Actinomycetes</taxon>
        <taxon>Kitasatosporales</taxon>
        <taxon>Streptomycetaceae</taxon>
        <taxon>Streptacidiphilus</taxon>
    </lineage>
</organism>
<reference evidence="10" key="1">
    <citation type="submission" date="2016-10" db="EMBL/GenBank/DDBJ databases">
        <authorList>
            <person name="Varghese N."/>
        </authorList>
    </citation>
    <scope>NUCLEOTIDE SEQUENCE [LARGE SCALE GENOMIC DNA]</scope>
    <source>
        <strain evidence="10">DSM 45096 / BCRC 16803 / CGMCC 4.1857 / CIP 109030 / JCM 12277 / KCTC 19219 / NBRC 100920 / 33214</strain>
    </source>
</reference>
<dbReference type="Pfam" id="PF01435">
    <property type="entry name" value="Peptidase_M48"/>
    <property type="match status" value="1"/>
</dbReference>
<dbReference type="RefSeq" id="WP_052438719.1">
    <property type="nucleotide sequence ID" value="NZ_BBPN01000013.1"/>
</dbReference>
<dbReference type="InterPro" id="IPR001915">
    <property type="entry name" value="Peptidase_M48"/>
</dbReference>
<protein>
    <submittedName>
        <fullName evidence="9">Peptidase family M48</fullName>
    </submittedName>
</protein>
<keyword evidence="7" id="KW-0812">Transmembrane</keyword>
<comment type="cofactor">
    <cofactor evidence="6">
        <name>Zn(2+)</name>
        <dbReference type="ChEBI" id="CHEBI:29105"/>
    </cofactor>
    <text evidence="6">Binds 1 zinc ion per subunit.</text>
</comment>
<evidence type="ECO:0000256" key="2">
    <source>
        <dbReference type="ARBA" id="ARBA00022723"/>
    </source>
</evidence>
<dbReference type="CDD" id="cd07326">
    <property type="entry name" value="M56_BlaR1_MecR1_like"/>
    <property type="match status" value="1"/>
</dbReference>
<evidence type="ECO:0000256" key="1">
    <source>
        <dbReference type="ARBA" id="ARBA00022670"/>
    </source>
</evidence>
<keyword evidence="1 6" id="KW-0645">Protease</keyword>
<keyword evidence="4 6" id="KW-0862">Zinc</keyword>
<keyword evidence="7" id="KW-1133">Transmembrane helix</keyword>
<dbReference type="Gene3D" id="3.30.2010.10">
    <property type="entry name" value="Metalloproteases ('zincins'), catalytic domain"/>
    <property type="match status" value="1"/>
</dbReference>
<evidence type="ECO:0000256" key="6">
    <source>
        <dbReference type="RuleBase" id="RU003983"/>
    </source>
</evidence>
<dbReference type="Proteomes" id="UP000183015">
    <property type="component" value="Unassembled WGS sequence"/>
</dbReference>
<dbReference type="AlphaFoldDB" id="A0A1H7PWU1"/>
<evidence type="ECO:0000313" key="10">
    <source>
        <dbReference type="Proteomes" id="UP000183015"/>
    </source>
</evidence>
<comment type="similarity">
    <text evidence="6">Belongs to the peptidase M48 family.</text>
</comment>
<feature type="transmembrane region" description="Helical" evidence="7">
    <location>
        <begin position="102"/>
        <end position="120"/>
    </location>
</feature>
<keyword evidence="3 6" id="KW-0378">Hydrolase</keyword>
<dbReference type="GO" id="GO:0004222">
    <property type="term" value="F:metalloendopeptidase activity"/>
    <property type="evidence" value="ECO:0007669"/>
    <property type="project" value="InterPro"/>
</dbReference>
<dbReference type="PANTHER" id="PTHR34978">
    <property type="entry name" value="POSSIBLE SENSOR-TRANSDUCER PROTEIN BLAR"/>
    <property type="match status" value="1"/>
</dbReference>
<keyword evidence="10" id="KW-1185">Reference proteome</keyword>
<keyword evidence="5 6" id="KW-0482">Metalloprotease</keyword>
<dbReference type="OrthoDB" id="3541294at2"/>
<accession>A0A1H7PWU1</accession>
<keyword evidence="7" id="KW-0472">Membrane</keyword>
<feature type="transmembrane region" description="Helical" evidence="7">
    <location>
        <begin position="46"/>
        <end position="75"/>
    </location>
</feature>
<feature type="transmembrane region" description="Helical" evidence="7">
    <location>
        <begin position="20"/>
        <end position="39"/>
    </location>
</feature>
<dbReference type="GO" id="GO:0006508">
    <property type="term" value="P:proteolysis"/>
    <property type="evidence" value="ECO:0007669"/>
    <property type="project" value="UniProtKB-KW"/>
</dbReference>